<evidence type="ECO:0000313" key="2">
    <source>
        <dbReference type="Proteomes" id="UP000267841"/>
    </source>
</evidence>
<comment type="caution">
    <text evidence="1">The sequence shown here is derived from an EMBL/GenBank/DDBJ whole genome shotgun (WGS) entry which is preliminary data.</text>
</comment>
<protein>
    <submittedName>
        <fullName evidence="1">Uncharacterized protein</fullName>
    </submittedName>
</protein>
<name>A0A497XPB5_9AQUI</name>
<reference evidence="1 2" key="1">
    <citation type="submission" date="2018-10" db="EMBL/GenBank/DDBJ databases">
        <title>Genomic Encyclopedia of Archaeal and Bacterial Type Strains, Phase II (KMG-II): from individual species to whole genera.</title>
        <authorList>
            <person name="Goeker M."/>
        </authorList>
    </citation>
    <scope>NUCLEOTIDE SEQUENCE [LARGE SCALE GENOMIC DNA]</scope>
    <source>
        <strain evidence="1 2">DSM 16510</strain>
    </source>
</reference>
<dbReference type="Proteomes" id="UP000267841">
    <property type="component" value="Unassembled WGS sequence"/>
</dbReference>
<dbReference type="OrthoDB" id="9954992at2"/>
<gene>
    <name evidence="1" type="ORF">BCF55_0219</name>
</gene>
<organism evidence="1 2">
    <name type="scientific">Hydrogenivirga caldilitoris</name>
    <dbReference type="NCBI Taxonomy" id="246264"/>
    <lineage>
        <taxon>Bacteria</taxon>
        <taxon>Pseudomonadati</taxon>
        <taxon>Aquificota</taxon>
        <taxon>Aquificia</taxon>
        <taxon>Aquificales</taxon>
        <taxon>Aquificaceae</taxon>
        <taxon>Hydrogenivirga</taxon>
    </lineage>
</organism>
<proteinExistence type="predicted"/>
<keyword evidence="2" id="KW-1185">Reference proteome</keyword>
<evidence type="ECO:0000313" key="1">
    <source>
        <dbReference type="EMBL" id="RLJ69959.1"/>
    </source>
</evidence>
<dbReference type="AlphaFoldDB" id="A0A497XPB5"/>
<dbReference type="EMBL" id="RCCJ01000001">
    <property type="protein sequence ID" value="RLJ69959.1"/>
    <property type="molecule type" value="Genomic_DNA"/>
</dbReference>
<sequence>MDRKRSVFKAAEYVKILKKFQPSCWEEADYAQECIPSNFKNLNGTSGRREDYYVDFSDIVAVR</sequence>
<dbReference type="RefSeq" id="WP_121008958.1">
    <property type="nucleotide sequence ID" value="NZ_RCCJ01000001.1"/>
</dbReference>
<accession>A0A497XPB5</accession>